<dbReference type="InterPro" id="IPR016163">
    <property type="entry name" value="Ald_DH_C"/>
</dbReference>
<comment type="similarity">
    <text evidence="5">Belongs to the aldehyde dehydrogenase family.</text>
</comment>
<reference evidence="7 8" key="1">
    <citation type="journal article" date="2018" name="Genome Announc.">
        <title>Draft Genome Sequence of "Candidatus Phycosocius bacilliformis," an Alphaproteobacterial Ectosymbiont of the Hydrocarbon-Producing Green Alga Botryococcus braunii.</title>
        <authorList>
            <person name="Tanabe Y."/>
            <person name="Yamaguchi H."/>
            <person name="Watanabe M.M."/>
        </authorList>
    </citation>
    <scope>NUCLEOTIDE SEQUENCE [LARGE SCALE GENOMIC DNA]</scope>
    <source>
        <strain evidence="7 8">BOTRYCO-2</strain>
    </source>
</reference>
<protein>
    <submittedName>
        <fullName evidence="7">N-succinylglutamate 5-semialdehyde dehydrogenase</fullName>
        <ecNumber evidence="7">1.2.1.71</ecNumber>
    </submittedName>
</protein>
<dbReference type="InterPro" id="IPR015590">
    <property type="entry name" value="Aldehyde_DH_dom"/>
</dbReference>
<dbReference type="EC" id="1.2.1.71" evidence="7"/>
<dbReference type="FunFam" id="3.40.605.10:FF:000010">
    <property type="entry name" value="N-succinylglutamate 5-semialdehyde dehydrogenase"/>
    <property type="match status" value="1"/>
</dbReference>
<evidence type="ECO:0000313" key="7">
    <source>
        <dbReference type="EMBL" id="GBF57888.1"/>
    </source>
</evidence>
<evidence type="ECO:0000256" key="5">
    <source>
        <dbReference type="RuleBase" id="RU003345"/>
    </source>
</evidence>
<keyword evidence="2 5" id="KW-0560">Oxidoreductase</keyword>
<keyword evidence="8" id="KW-1185">Reference proteome</keyword>
<sequence>MSEHSQTAPTQPGLYLNGAWQAGLGPHFVSEDPASGAVVFAAHAATPPQVEDAVAAARAAFPAWARMDRAARIAILEAYGRALQSRATALAEAISRDMGKALWESTAEVAAMVGKIAISVRAYDERTGARSEGAAFGRTALDHRPWGVMAVLGPFNFPGHLPNGHIVPALLAGNSVVFKPSELAPSVAVLMVEAFEEAGLPPGVLNVVMGARATGAALLGATGIDGVLFTGSATTGTAIHAMFAGRPEVILALEMGGNNPLIIWDPADPEAAADLIVHSSFITSGQRCSCARRLILPEGRFGDQVLEATLARIERMVLGSWNADPAPFIGPVIHAAQAARVGQFEAALKALGGKSVVEARIGVEGPAFVRPGLIDMTGASEAEDEELFAPFAQIFRVKTFEQAIMRANATRFGLSSGLVSDDPALWQEATLSLRAGLINWNRPTTGASSALPFGGPGLSGDGRPSAYYAADYCAYPVARQEADVAARLSAPGL</sequence>
<dbReference type="Gene3D" id="3.40.309.10">
    <property type="entry name" value="Aldehyde Dehydrogenase, Chain A, domain 2"/>
    <property type="match status" value="1"/>
</dbReference>
<dbReference type="NCBIfam" id="TIGR03240">
    <property type="entry name" value="arg_catab_astD"/>
    <property type="match status" value="1"/>
</dbReference>
<dbReference type="Pfam" id="PF00171">
    <property type="entry name" value="Aldedh"/>
    <property type="match status" value="1"/>
</dbReference>
<dbReference type="OrthoDB" id="9802947at2"/>
<evidence type="ECO:0000259" key="6">
    <source>
        <dbReference type="Pfam" id="PF00171"/>
    </source>
</evidence>
<dbReference type="PANTHER" id="PTHR11699">
    <property type="entry name" value="ALDEHYDE DEHYDROGENASE-RELATED"/>
    <property type="match status" value="1"/>
</dbReference>
<dbReference type="NCBIfam" id="NF006992">
    <property type="entry name" value="PRK09457.1"/>
    <property type="match status" value="1"/>
</dbReference>
<dbReference type="InterPro" id="IPR016161">
    <property type="entry name" value="Ald_DH/histidinol_DH"/>
</dbReference>
<dbReference type="SUPFAM" id="SSF53720">
    <property type="entry name" value="ALDH-like"/>
    <property type="match status" value="1"/>
</dbReference>
<evidence type="ECO:0000313" key="8">
    <source>
        <dbReference type="Proteomes" id="UP000245086"/>
    </source>
</evidence>
<dbReference type="InterPro" id="IPR029510">
    <property type="entry name" value="Ald_DH_CS_GLU"/>
</dbReference>
<proteinExistence type="inferred from homology"/>
<evidence type="ECO:0000256" key="4">
    <source>
        <dbReference type="PROSITE-ProRule" id="PRU10007"/>
    </source>
</evidence>
<dbReference type="PROSITE" id="PS00687">
    <property type="entry name" value="ALDEHYDE_DEHYDR_GLU"/>
    <property type="match status" value="1"/>
</dbReference>
<accession>A0A2P2EA03</accession>
<dbReference type="InterPro" id="IPR016162">
    <property type="entry name" value="Ald_DH_N"/>
</dbReference>
<evidence type="ECO:0000256" key="1">
    <source>
        <dbReference type="ARBA" id="ARBA00022503"/>
    </source>
</evidence>
<dbReference type="CDD" id="cd07095">
    <property type="entry name" value="ALDH_SGSD_AstD"/>
    <property type="match status" value="1"/>
</dbReference>
<dbReference type="EMBL" id="BFBR01000004">
    <property type="protein sequence ID" value="GBF57888.1"/>
    <property type="molecule type" value="Genomic_DNA"/>
</dbReference>
<evidence type="ECO:0000256" key="3">
    <source>
        <dbReference type="ARBA" id="ARBA00023027"/>
    </source>
</evidence>
<keyword evidence="1" id="KW-0056">Arginine metabolism</keyword>
<evidence type="ECO:0000256" key="2">
    <source>
        <dbReference type="ARBA" id="ARBA00023002"/>
    </source>
</evidence>
<dbReference type="PROSITE" id="PS00070">
    <property type="entry name" value="ALDEHYDE_DEHYDR_CYS"/>
    <property type="match status" value="1"/>
</dbReference>
<dbReference type="GO" id="GO:0006527">
    <property type="term" value="P:L-arginine catabolic process"/>
    <property type="evidence" value="ECO:0007669"/>
    <property type="project" value="InterPro"/>
</dbReference>
<dbReference type="Proteomes" id="UP000245086">
    <property type="component" value="Unassembled WGS sequence"/>
</dbReference>
<keyword evidence="3" id="KW-0520">NAD</keyword>
<gene>
    <name evidence="7" type="primary">astD</name>
    <name evidence="7" type="ORF">PbB2_01558</name>
</gene>
<dbReference type="InterPro" id="IPR017649">
    <property type="entry name" value="SuccinylGlu_semiald_DH_AstD"/>
</dbReference>
<dbReference type="InterPro" id="IPR016160">
    <property type="entry name" value="Ald_DH_CS_CYS"/>
</dbReference>
<dbReference type="Gene3D" id="3.40.605.10">
    <property type="entry name" value="Aldehyde Dehydrogenase, Chain A, domain 1"/>
    <property type="match status" value="1"/>
</dbReference>
<feature type="active site" evidence="4">
    <location>
        <position position="254"/>
    </location>
</feature>
<comment type="caution">
    <text evidence="7">The sequence shown here is derived from an EMBL/GenBank/DDBJ whole genome shotgun (WGS) entry which is preliminary data.</text>
</comment>
<feature type="domain" description="Aldehyde dehydrogenase" evidence="6">
    <location>
        <begin position="27"/>
        <end position="471"/>
    </location>
</feature>
<name>A0A2P2EA03_9PROT</name>
<dbReference type="GO" id="GO:0043824">
    <property type="term" value="F:succinylglutamate-semialdehyde dehydrogenase activity"/>
    <property type="evidence" value="ECO:0007669"/>
    <property type="project" value="UniProtKB-EC"/>
</dbReference>
<dbReference type="RefSeq" id="WP_108984760.1">
    <property type="nucleotide sequence ID" value="NZ_BFBR01000004.1"/>
</dbReference>
<organism evidence="7 8">
    <name type="scientific">Candidatus Phycosocius bacilliformis</name>
    <dbReference type="NCBI Taxonomy" id="1445552"/>
    <lineage>
        <taxon>Bacteria</taxon>
        <taxon>Pseudomonadati</taxon>
        <taxon>Pseudomonadota</taxon>
        <taxon>Alphaproteobacteria</taxon>
        <taxon>Caulobacterales</taxon>
        <taxon>Caulobacterales incertae sedis</taxon>
        <taxon>Candidatus Phycosocius</taxon>
    </lineage>
</organism>
<dbReference type="AlphaFoldDB" id="A0A2P2EA03"/>